<dbReference type="Gene3D" id="2.30.29.30">
    <property type="entry name" value="Pleckstrin-homology domain (PH domain)/Phosphotyrosine-binding domain (PTB)"/>
    <property type="match status" value="2"/>
</dbReference>
<reference evidence="4" key="1">
    <citation type="submission" date="2017-02" db="UniProtKB">
        <authorList>
            <consortium name="WormBaseParasite"/>
        </authorList>
    </citation>
    <scope>IDENTIFICATION</scope>
</reference>
<gene>
    <name evidence="2" type="ORF">TASK_LOCUS3295</name>
</gene>
<keyword evidence="3" id="KW-1185">Reference proteome</keyword>
<dbReference type="Pfam" id="PF01412">
    <property type="entry name" value="ArfGap"/>
    <property type="match status" value="1"/>
</dbReference>
<dbReference type="InterPro" id="IPR001164">
    <property type="entry name" value="ArfGAP_dom"/>
</dbReference>
<dbReference type="Pfam" id="PF00169">
    <property type="entry name" value="PH"/>
    <property type="match status" value="1"/>
</dbReference>
<reference evidence="2 3" key="2">
    <citation type="submission" date="2018-11" db="EMBL/GenBank/DDBJ databases">
        <authorList>
            <consortium name="Pathogen Informatics"/>
        </authorList>
    </citation>
    <scope>NUCLEOTIDE SEQUENCE [LARGE SCALE GENOMIC DNA]</scope>
</reference>
<dbReference type="AlphaFoldDB" id="A0A0R3W0T5"/>
<dbReference type="PANTHER" id="PTHR46021">
    <property type="entry name" value="ARF-GAP WITH DUAL PH DOMAIN-CONTAINING PROTEIN 1-LIKE PROTEIN"/>
    <property type="match status" value="1"/>
</dbReference>
<dbReference type="InterPro" id="IPR037278">
    <property type="entry name" value="ARFGAP/RecO"/>
</dbReference>
<dbReference type="PANTHER" id="PTHR46021:SF2">
    <property type="entry name" value="ARF-GAP WITH DUAL PH DOMAIN-CONTAINING PROTEIN 1"/>
    <property type="match status" value="1"/>
</dbReference>
<dbReference type="SUPFAM" id="SSF50729">
    <property type="entry name" value="PH domain-like"/>
    <property type="match status" value="2"/>
</dbReference>
<organism evidence="4">
    <name type="scientific">Taenia asiatica</name>
    <name type="common">Asian tapeworm</name>
    <dbReference type="NCBI Taxonomy" id="60517"/>
    <lineage>
        <taxon>Eukaryota</taxon>
        <taxon>Metazoa</taxon>
        <taxon>Spiralia</taxon>
        <taxon>Lophotrochozoa</taxon>
        <taxon>Platyhelminthes</taxon>
        <taxon>Cestoda</taxon>
        <taxon>Eucestoda</taxon>
        <taxon>Cyclophyllidea</taxon>
        <taxon>Taeniidae</taxon>
        <taxon>Taenia</taxon>
    </lineage>
</organism>
<protein>
    <submittedName>
        <fullName evidence="4">PH domain-containing protein</fullName>
    </submittedName>
</protein>
<dbReference type="SMART" id="SM00233">
    <property type="entry name" value="PH"/>
    <property type="match status" value="2"/>
</dbReference>
<dbReference type="PROSITE" id="PS50003">
    <property type="entry name" value="PH_DOMAIN"/>
    <property type="match status" value="1"/>
</dbReference>
<dbReference type="InterPro" id="IPR011993">
    <property type="entry name" value="PH-like_dom_sf"/>
</dbReference>
<proteinExistence type="predicted"/>
<name>A0A0R3W0T5_TAEAS</name>
<dbReference type="SUPFAM" id="SSF57863">
    <property type="entry name" value="ArfGap/RecO-like zinc finger"/>
    <property type="match status" value="1"/>
</dbReference>
<dbReference type="Gene3D" id="1.10.220.150">
    <property type="entry name" value="Arf GTPase activating protein"/>
    <property type="match status" value="1"/>
</dbReference>
<dbReference type="GO" id="GO:0005737">
    <property type="term" value="C:cytoplasm"/>
    <property type="evidence" value="ECO:0007669"/>
    <property type="project" value="TreeGrafter"/>
</dbReference>
<accession>A0A0R3W0T5</accession>
<dbReference type="EMBL" id="UYRS01018294">
    <property type="protein sequence ID" value="VDK31603.1"/>
    <property type="molecule type" value="Genomic_DNA"/>
</dbReference>
<sequence length="391" mass="44226">MLKLEKKPEMPIDPVLKANDNSVCADCKSTCVLGFSTDYSVFICKECTETHVKLGGGWRSLASLNSSTEAELKTLLIPGKGNRQVNEELEAELPVFYRRPWPGPTCPAFLREVFVHYKYIARAFSKGAGAKGLQVGFSNDTKSGQLLKKLRDAAQFAPRLFEINSTTNTLKYYVKLTDTEPKECIDVERCNMTFVDCEAFGVPSNTALIQFVQDHSTRHIFVRSEDSREILNWYNTLRLCKYQRLRLHLSGTGQKVSVDEIVSYLTSDLEKVGWLLKSGPDASYTFRRRWVMLTKRWLLYTQTPQSAFAKGEIFIGASGDGYSVEGKAPDSWKKVPTNFPITLSTPDRCFVFCAASEEERDYWLNAISAIIERPVTLLEAKEAAPVFNRRK</sequence>
<evidence type="ECO:0000259" key="1">
    <source>
        <dbReference type="PROSITE" id="PS50003"/>
    </source>
</evidence>
<dbReference type="STRING" id="60517.A0A0R3W0T5"/>
<dbReference type="InterPro" id="IPR038508">
    <property type="entry name" value="ArfGAP_dom_sf"/>
</dbReference>
<evidence type="ECO:0000313" key="2">
    <source>
        <dbReference type="EMBL" id="VDK31603.1"/>
    </source>
</evidence>
<dbReference type="GO" id="GO:0005547">
    <property type="term" value="F:phosphatidylinositol-3,4,5-trisphosphate binding"/>
    <property type="evidence" value="ECO:0007669"/>
    <property type="project" value="TreeGrafter"/>
</dbReference>
<dbReference type="Proteomes" id="UP000282613">
    <property type="component" value="Unassembled WGS sequence"/>
</dbReference>
<dbReference type="InterPro" id="IPR052589">
    <property type="entry name" value="Arf-GAP_dual-PH_domain"/>
</dbReference>
<dbReference type="WBParaSite" id="TASK_0000329401-mRNA-1">
    <property type="protein sequence ID" value="TASK_0000329401-mRNA-1"/>
    <property type="gene ID" value="TASK_0000329401"/>
</dbReference>
<evidence type="ECO:0000313" key="4">
    <source>
        <dbReference type="WBParaSite" id="TASK_0000329401-mRNA-1"/>
    </source>
</evidence>
<dbReference type="GO" id="GO:0005096">
    <property type="term" value="F:GTPase activator activity"/>
    <property type="evidence" value="ECO:0007669"/>
    <property type="project" value="InterPro"/>
</dbReference>
<dbReference type="GO" id="GO:0005886">
    <property type="term" value="C:plasma membrane"/>
    <property type="evidence" value="ECO:0007669"/>
    <property type="project" value="TreeGrafter"/>
</dbReference>
<dbReference type="OrthoDB" id="10266696at2759"/>
<feature type="domain" description="PH" evidence="1">
    <location>
        <begin position="268"/>
        <end position="372"/>
    </location>
</feature>
<evidence type="ECO:0000313" key="3">
    <source>
        <dbReference type="Proteomes" id="UP000282613"/>
    </source>
</evidence>
<dbReference type="InterPro" id="IPR001849">
    <property type="entry name" value="PH_domain"/>
</dbReference>